<accession>A0A016SLT5</accession>
<organism evidence="2 3">
    <name type="scientific">Ancylostoma ceylanicum</name>
    <dbReference type="NCBI Taxonomy" id="53326"/>
    <lineage>
        <taxon>Eukaryota</taxon>
        <taxon>Metazoa</taxon>
        <taxon>Ecdysozoa</taxon>
        <taxon>Nematoda</taxon>
        <taxon>Chromadorea</taxon>
        <taxon>Rhabditida</taxon>
        <taxon>Rhabditina</taxon>
        <taxon>Rhabditomorpha</taxon>
        <taxon>Strongyloidea</taxon>
        <taxon>Ancylostomatidae</taxon>
        <taxon>Ancylostomatinae</taxon>
        <taxon>Ancylostoma</taxon>
    </lineage>
</organism>
<reference evidence="3" key="1">
    <citation type="journal article" date="2015" name="Nat. Genet.">
        <title>The genome and transcriptome of the zoonotic hookworm Ancylostoma ceylanicum identify infection-specific gene families.</title>
        <authorList>
            <person name="Schwarz E.M."/>
            <person name="Hu Y."/>
            <person name="Antoshechkin I."/>
            <person name="Miller M.M."/>
            <person name="Sternberg P.W."/>
            <person name="Aroian R.V."/>
        </authorList>
    </citation>
    <scope>NUCLEOTIDE SEQUENCE</scope>
    <source>
        <strain evidence="3">HY135</strain>
    </source>
</reference>
<comment type="caution">
    <text evidence="2">The sequence shown here is derived from an EMBL/GenBank/DDBJ whole genome shotgun (WGS) entry which is preliminary data.</text>
</comment>
<protein>
    <submittedName>
        <fullName evidence="2">Uncharacterized protein</fullName>
    </submittedName>
</protein>
<evidence type="ECO:0000313" key="3">
    <source>
        <dbReference type="Proteomes" id="UP000024635"/>
    </source>
</evidence>
<keyword evidence="3" id="KW-1185">Reference proteome</keyword>
<name>A0A016SLT5_9BILA</name>
<feature type="region of interest" description="Disordered" evidence="1">
    <location>
        <begin position="57"/>
        <end position="86"/>
    </location>
</feature>
<dbReference type="AlphaFoldDB" id="A0A016SLT5"/>
<gene>
    <name evidence="2" type="primary">Acey_s0203.g1820</name>
    <name evidence="2" type="ORF">Y032_0203g1820</name>
</gene>
<evidence type="ECO:0000256" key="1">
    <source>
        <dbReference type="SAM" id="MobiDB-lite"/>
    </source>
</evidence>
<dbReference type="Proteomes" id="UP000024635">
    <property type="component" value="Unassembled WGS sequence"/>
</dbReference>
<dbReference type="EMBL" id="JARK01001539">
    <property type="protein sequence ID" value="EYB91658.1"/>
    <property type="molecule type" value="Genomic_DNA"/>
</dbReference>
<sequence>MLRRSFLTLFQLAARPSCSRTTFPRNSPLSLLDCRHIHGSKFFCSLERSRRQEEFEQRINNSRRQVRKRRPISSIYAKNVNHDNPK</sequence>
<dbReference type="OrthoDB" id="242766at2759"/>
<proteinExistence type="predicted"/>
<evidence type="ECO:0000313" key="2">
    <source>
        <dbReference type="EMBL" id="EYB91658.1"/>
    </source>
</evidence>